<dbReference type="GO" id="GO:0016874">
    <property type="term" value="F:ligase activity"/>
    <property type="evidence" value="ECO:0007669"/>
    <property type="project" value="UniProtKB-KW"/>
</dbReference>
<evidence type="ECO:0000256" key="3">
    <source>
        <dbReference type="PROSITE-ProRule" id="PRU10133"/>
    </source>
</evidence>
<dbReference type="SUPFAM" id="SSF54495">
    <property type="entry name" value="UBC-like"/>
    <property type="match status" value="1"/>
</dbReference>
<feature type="domain" description="UBC core" evidence="5">
    <location>
        <begin position="9"/>
        <end position="154"/>
    </location>
</feature>
<dbReference type="SMART" id="SM00212">
    <property type="entry name" value="UBCc"/>
    <property type="match status" value="1"/>
</dbReference>
<proteinExistence type="inferred from homology"/>
<dbReference type="PROSITE" id="PS50127">
    <property type="entry name" value="UBC_2"/>
    <property type="match status" value="1"/>
</dbReference>
<name>G0U1K0_TRYVY</name>
<evidence type="ECO:0000256" key="2">
    <source>
        <dbReference type="ARBA" id="ARBA00022786"/>
    </source>
</evidence>
<dbReference type="AlphaFoldDB" id="G0U1K0"/>
<evidence type="ECO:0000256" key="4">
    <source>
        <dbReference type="RuleBase" id="RU362109"/>
    </source>
</evidence>
<dbReference type="InterPro" id="IPR023313">
    <property type="entry name" value="UBQ-conjugating_AS"/>
</dbReference>
<dbReference type="InterPro" id="IPR000608">
    <property type="entry name" value="UBC"/>
</dbReference>
<keyword evidence="2 4" id="KW-0833">Ubl conjugation pathway</keyword>
<protein>
    <submittedName>
        <fullName evidence="6">Putative ubiquitin-conjugating enzyme e2</fullName>
        <ecNumber evidence="6">6.3.2.19</ecNumber>
    </submittedName>
</protein>
<comment type="similarity">
    <text evidence="4">Belongs to the ubiquitin-conjugating enzyme family.</text>
</comment>
<dbReference type="EC" id="6.3.2.19" evidence="6"/>
<evidence type="ECO:0000259" key="5">
    <source>
        <dbReference type="PROSITE" id="PS50127"/>
    </source>
</evidence>
<dbReference type="PANTHER" id="PTHR24067">
    <property type="entry name" value="UBIQUITIN-CONJUGATING ENZYME E2"/>
    <property type="match status" value="1"/>
</dbReference>
<dbReference type="Pfam" id="PF00179">
    <property type="entry name" value="UQ_con"/>
    <property type="match status" value="1"/>
</dbReference>
<keyword evidence="4" id="KW-0547">Nucleotide-binding</keyword>
<reference evidence="6" key="1">
    <citation type="journal article" date="2012" name="Proc. Natl. Acad. Sci. U.S.A.">
        <title>Antigenic diversity is generated by distinct evolutionary mechanisms in African trypanosome species.</title>
        <authorList>
            <person name="Jackson A.P."/>
            <person name="Berry A."/>
            <person name="Aslett M."/>
            <person name="Allison H.C."/>
            <person name="Burton P."/>
            <person name="Vavrova-Anderson J."/>
            <person name="Brown R."/>
            <person name="Browne H."/>
            <person name="Corton N."/>
            <person name="Hauser H."/>
            <person name="Gamble J."/>
            <person name="Gilderthorp R."/>
            <person name="Marcello L."/>
            <person name="McQuillan J."/>
            <person name="Otto T.D."/>
            <person name="Quail M.A."/>
            <person name="Sanders M.J."/>
            <person name="van Tonder A."/>
            <person name="Ginger M.L."/>
            <person name="Field M.C."/>
            <person name="Barry J.D."/>
            <person name="Hertz-Fowler C."/>
            <person name="Berriman M."/>
        </authorList>
    </citation>
    <scope>NUCLEOTIDE SEQUENCE</scope>
    <source>
        <strain evidence="6">Y486</strain>
    </source>
</reference>
<dbReference type="OMA" id="PKDNHAV"/>
<dbReference type="VEuPathDB" id="TriTrypDB:TvY486_0805640"/>
<feature type="active site" description="Glycyl thioester intermediate" evidence="3">
    <location>
        <position position="93"/>
    </location>
</feature>
<accession>G0U1K0</accession>
<keyword evidence="1" id="KW-0808">Transferase</keyword>
<gene>
    <name evidence="6" type="ORF">TVY486_0805640</name>
</gene>
<dbReference type="CDD" id="cd23791">
    <property type="entry name" value="UBCc_UBE2C"/>
    <property type="match status" value="1"/>
</dbReference>
<keyword evidence="4" id="KW-0067">ATP-binding</keyword>
<keyword evidence="6" id="KW-0436">Ligase</keyword>
<dbReference type="GO" id="GO:0005524">
    <property type="term" value="F:ATP binding"/>
    <property type="evidence" value="ECO:0007669"/>
    <property type="project" value="UniProtKB-UniRule"/>
</dbReference>
<sequence length="157" mass="17692">MSGTQNQSKLSMRLKKELMELVASGEEGISAFPQNDNLFTWLCTLQGASNTVYEGLEFQLSITFPPGYPYDAPNVRFITPCFHPNVDSRGTICLDILKEKWSAVYTVLKILLSIQMLLGDPNNNSPLNQRAANLWHNTTAFRKEVLAYRESKTDTSQ</sequence>
<evidence type="ECO:0000313" key="6">
    <source>
        <dbReference type="EMBL" id="CCC49957.1"/>
    </source>
</evidence>
<dbReference type="InterPro" id="IPR016135">
    <property type="entry name" value="UBQ-conjugating_enzyme/RWD"/>
</dbReference>
<dbReference type="InterPro" id="IPR050113">
    <property type="entry name" value="Ub_conjugating_enzyme"/>
</dbReference>
<dbReference type="PROSITE" id="PS00183">
    <property type="entry name" value="UBC_1"/>
    <property type="match status" value="1"/>
</dbReference>
<organism evidence="6">
    <name type="scientific">Trypanosoma vivax (strain Y486)</name>
    <dbReference type="NCBI Taxonomy" id="1055687"/>
    <lineage>
        <taxon>Eukaryota</taxon>
        <taxon>Discoba</taxon>
        <taxon>Euglenozoa</taxon>
        <taxon>Kinetoplastea</taxon>
        <taxon>Metakinetoplastina</taxon>
        <taxon>Trypanosomatida</taxon>
        <taxon>Trypanosomatidae</taxon>
        <taxon>Trypanosoma</taxon>
        <taxon>Duttonella</taxon>
    </lineage>
</organism>
<dbReference type="Gene3D" id="3.10.110.10">
    <property type="entry name" value="Ubiquitin Conjugating Enzyme"/>
    <property type="match status" value="1"/>
</dbReference>
<evidence type="ECO:0000256" key="1">
    <source>
        <dbReference type="ARBA" id="ARBA00022679"/>
    </source>
</evidence>
<dbReference type="GO" id="GO:0016740">
    <property type="term" value="F:transferase activity"/>
    <property type="evidence" value="ECO:0007669"/>
    <property type="project" value="UniProtKB-KW"/>
</dbReference>
<dbReference type="EMBL" id="HE573024">
    <property type="protein sequence ID" value="CCC49957.1"/>
    <property type="molecule type" value="Genomic_DNA"/>
</dbReference>